<evidence type="ECO:0000313" key="7">
    <source>
        <dbReference type="EMBL" id="OZG59030.1"/>
    </source>
</evidence>
<feature type="transmembrane region" description="Helical" evidence="6">
    <location>
        <begin position="24"/>
        <end position="43"/>
    </location>
</feature>
<protein>
    <submittedName>
        <fullName evidence="7">ABC transporter permease</fullName>
    </submittedName>
</protein>
<evidence type="ECO:0000313" key="8">
    <source>
        <dbReference type="Proteomes" id="UP000216444"/>
    </source>
</evidence>
<comment type="caution">
    <text evidence="7">The sequence shown here is derived from an EMBL/GenBank/DDBJ whole genome shotgun (WGS) entry which is preliminary data.</text>
</comment>
<proteinExistence type="inferred from homology"/>
<keyword evidence="4 6" id="KW-1133">Transmembrane helix</keyword>
<keyword evidence="5 6" id="KW-0472">Membrane</keyword>
<dbReference type="PANTHER" id="PTHR30028:SF0">
    <property type="entry name" value="PROTEIN ALUMINUM SENSITIVE 3"/>
    <property type="match status" value="1"/>
</dbReference>
<feature type="transmembrane region" description="Helical" evidence="6">
    <location>
        <begin position="238"/>
        <end position="260"/>
    </location>
</feature>
<organism evidence="7 8">
    <name type="scientific">Bifidobacterium tissieri</name>
    <dbReference type="NCBI Taxonomy" id="1630162"/>
    <lineage>
        <taxon>Bacteria</taxon>
        <taxon>Bacillati</taxon>
        <taxon>Actinomycetota</taxon>
        <taxon>Actinomycetes</taxon>
        <taxon>Bifidobacteriales</taxon>
        <taxon>Bifidobacteriaceae</taxon>
        <taxon>Bifidobacterium</taxon>
    </lineage>
</organism>
<feature type="transmembrane region" description="Helical" evidence="6">
    <location>
        <begin position="55"/>
        <end position="73"/>
    </location>
</feature>
<gene>
    <name evidence="7" type="ORF">BTIS_0183</name>
</gene>
<feature type="transmembrane region" description="Helical" evidence="6">
    <location>
        <begin position="109"/>
        <end position="131"/>
    </location>
</feature>
<dbReference type="GO" id="GO:0005886">
    <property type="term" value="C:plasma membrane"/>
    <property type="evidence" value="ECO:0007669"/>
    <property type="project" value="TreeGrafter"/>
</dbReference>
<dbReference type="RefSeq" id="WP_094661792.1">
    <property type="nucleotide sequence ID" value="NZ_MWWV01000002.1"/>
</dbReference>
<keyword evidence="8" id="KW-1185">Reference proteome</keyword>
<dbReference type="Pfam" id="PF03649">
    <property type="entry name" value="UPF0014"/>
    <property type="match status" value="1"/>
</dbReference>
<evidence type="ECO:0000256" key="5">
    <source>
        <dbReference type="ARBA" id="ARBA00023136"/>
    </source>
</evidence>
<dbReference type="EMBL" id="MWWV01000002">
    <property type="protein sequence ID" value="OZG59030.1"/>
    <property type="molecule type" value="Genomic_DNA"/>
</dbReference>
<sequence length="274" mass="29459">MNDINGILVTSTEGAASDYPIDNWGLLVALLLVALASVISAVLKLGVERRLLWATVRSLVQLLAMGLIIGYVIRVNQWWLVFALLGVMIIAAVQITLTRGSGLPKGLALPVFLTLLASAVLMFSVVVELIIRPKPWYAPQVVVTMVGMLLGNVVSAIAVAITRLFDDIRTRRYEIETMLAWGATPLEAAMPSITSAVRLGLIPTIAQLASSGIVLIPGMMAGQIIAGGDPVQAARYQFVVLAVISSLTALADTLIVMLVYRMAFTENHRLRTDL</sequence>
<comment type="subcellular location">
    <subcellularLocation>
        <location evidence="1">Membrane</location>
        <topology evidence="1">Multi-pass membrane protein</topology>
    </subcellularLocation>
</comment>
<dbReference type="InterPro" id="IPR005226">
    <property type="entry name" value="UPF0014_fam"/>
</dbReference>
<evidence type="ECO:0000256" key="6">
    <source>
        <dbReference type="SAM" id="Phobius"/>
    </source>
</evidence>
<evidence type="ECO:0000256" key="3">
    <source>
        <dbReference type="ARBA" id="ARBA00022692"/>
    </source>
</evidence>
<feature type="transmembrane region" description="Helical" evidence="6">
    <location>
        <begin position="205"/>
        <end position="226"/>
    </location>
</feature>
<evidence type="ECO:0000256" key="2">
    <source>
        <dbReference type="ARBA" id="ARBA00005268"/>
    </source>
</evidence>
<feature type="transmembrane region" description="Helical" evidence="6">
    <location>
        <begin position="79"/>
        <end position="97"/>
    </location>
</feature>
<dbReference type="AlphaFoldDB" id="A0A261FIN8"/>
<dbReference type="PANTHER" id="PTHR30028">
    <property type="entry name" value="UPF0014 INNER MEMBRANE PROTEIN YBBM-RELATED"/>
    <property type="match status" value="1"/>
</dbReference>
<dbReference type="Proteomes" id="UP000216444">
    <property type="component" value="Unassembled WGS sequence"/>
</dbReference>
<reference evidence="7 8" key="1">
    <citation type="journal article" date="2017" name="BMC Genomics">
        <title>Comparative genomic and phylogenomic analyses of the Bifidobacteriaceae family.</title>
        <authorList>
            <person name="Lugli G.A."/>
            <person name="Milani C."/>
            <person name="Turroni F."/>
            <person name="Duranti S."/>
            <person name="Mancabelli L."/>
            <person name="Mangifesta M."/>
            <person name="Ferrario C."/>
            <person name="Modesto M."/>
            <person name="Mattarelli P."/>
            <person name="Jiri K."/>
            <person name="van Sinderen D."/>
            <person name="Ventura M."/>
        </authorList>
    </citation>
    <scope>NUCLEOTIDE SEQUENCE [LARGE SCALE GENOMIC DNA]</scope>
    <source>
        <strain evidence="7 8">DSM 100201</strain>
    </source>
</reference>
<keyword evidence="3 6" id="KW-0812">Transmembrane</keyword>
<evidence type="ECO:0000256" key="1">
    <source>
        <dbReference type="ARBA" id="ARBA00004141"/>
    </source>
</evidence>
<name>A0A261FIN8_9BIFI</name>
<feature type="transmembrane region" description="Helical" evidence="6">
    <location>
        <begin position="137"/>
        <end position="162"/>
    </location>
</feature>
<comment type="similarity">
    <text evidence="2">Belongs to the UPF0014 family.</text>
</comment>
<accession>A0A261FIN8</accession>
<evidence type="ECO:0000256" key="4">
    <source>
        <dbReference type="ARBA" id="ARBA00022989"/>
    </source>
</evidence>